<dbReference type="Proteomes" id="UP000001694">
    <property type="component" value="Chromosome"/>
</dbReference>
<dbReference type="InterPro" id="IPR010268">
    <property type="entry name" value="PaREP1"/>
</dbReference>
<protein>
    <submittedName>
        <fullName evidence="1">PaREP1 family protein</fullName>
    </submittedName>
</protein>
<dbReference type="Pfam" id="PF05942">
    <property type="entry name" value="PaREP1"/>
    <property type="match status" value="1"/>
</dbReference>
<dbReference type="Gene3D" id="1.20.120.330">
    <property type="entry name" value="Nucleotidyltransferases domain 2"/>
    <property type="match status" value="1"/>
</dbReference>
<evidence type="ECO:0000313" key="1">
    <source>
        <dbReference type="EMBL" id="ACB39231.1"/>
    </source>
</evidence>
<dbReference type="GeneID" id="6165687"/>
<sequence>MDIPDLEILRARGLDPLAVLHDAVAQGLDPPERVELYLRASEYFWEEGLRLIDAGDLRQGGEKIWNSVVQLVKAVAEARRWPHDTHRLVWAAVRRISQELGDREVVKLFAQVEQLHVNFYEGHLERWDVDVFVEAAKTLREKLGAARPPATPSINLLYQLSYSWGMATCISKGWGPLSTASAAAL</sequence>
<reference evidence="1" key="1">
    <citation type="submission" date="2008-03" db="EMBL/GenBank/DDBJ databases">
        <title>Complete sequence of Thermoproteus neutrophilus V24Sta.</title>
        <authorList>
            <consortium name="US DOE Joint Genome Institute"/>
            <person name="Copeland A."/>
            <person name="Lucas S."/>
            <person name="Lapidus A."/>
            <person name="Glavina del Rio T."/>
            <person name="Dalin E."/>
            <person name="Tice H."/>
            <person name="Bruce D."/>
            <person name="Goodwin L."/>
            <person name="Pitluck S."/>
            <person name="Sims D."/>
            <person name="Brettin T."/>
            <person name="Detter J.C."/>
            <person name="Han C."/>
            <person name="Kuske C.R."/>
            <person name="Schmutz J."/>
            <person name="Larimer F."/>
            <person name="Land M."/>
            <person name="Hauser L."/>
            <person name="Kyrpides N."/>
            <person name="Mikhailova N."/>
            <person name="Biddle J.F."/>
            <person name="Zhang Z."/>
            <person name="Fitz-Gibbon S.T."/>
            <person name="Lowe T.M."/>
            <person name="Saltikov C."/>
            <person name="House C.H."/>
            <person name="Richardson P."/>
        </authorList>
    </citation>
    <scope>NUCLEOTIDE SEQUENCE [LARGE SCALE GENOMIC DNA]</scope>
    <source>
        <strain evidence="1">V24Sta</strain>
    </source>
</reference>
<accession>B1YBA0</accession>
<dbReference type="PANTHER" id="PTHR34237:SF1">
    <property type="entry name" value="PAREP8"/>
    <property type="match status" value="1"/>
</dbReference>
<dbReference type="eggNOG" id="arCOG03722">
    <property type="taxonomic scope" value="Archaea"/>
</dbReference>
<dbReference type="HOGENOM" id="CLU_115256_1_0_2"/>
<evidence type="ECO:0000313" key="2">
    <source>
        <dbReference type="Proteomes" id="UP000001694"/>
    </source>
</evidence>
<keyword evidence="2" id="KW-1185">Reference proteome</keyword>
<organism evidence="1 2">
    <name type="scientific">Pyrobaculum neutrophilum (strain DSM 2338 / JCM 9278 / NBRC 100436 / V24Sta)</name>
    <name type="common">Thermoproteus neutrophilus</name>
    <dbReference type="NCBI Taxonomy" id="444157"/>
    <lineage>
        <taxon>Archaea</taxon>
        <taxon>Thermoproteota</taxon>
        <taxon>Thermoprotei</taxon>
        <taxon>Thermoproteales</taxon>
        <taxon>Thermoproteaceae</taxon>
        <taxon>Pyrobaculum</taxon>
    </lineage>
</organism>
<dbReference type="EMBL" id="CP001014">
    <property type="protein sequence ID" value="ACB39231.1"/>
    <property type="molecule type" value="Genomic_DNA"/>
</dbReference>
<name>B1YBA0_PYRNV</name>
<dbReference type="RefSeq" id="WP_012349652.1">
    <property type="nucleotide sequence ID" value="NC_010525.1"/>
</dbReference>
<dbReference type="KEGG" id="tne:Tneu_0279"/>
<proteinExistence type="predicted"/>
<dbReference type="AlphaFoldDB" id="B1YBA0"/>
<dbReference type="PANTHER" id="PTHR34237">
    <property type="entry name" value="PAREP8-RELATED"/>
    <property type="match status" value="1"/>
</dbReference>
<gene>
    <name evidence="1" type="ordered locus">Tneu_0279</name>
</gene>